<evidence type="ECO:0000313" key="3">
    <source>
        <dbReference type="Proteomes" id="UP000638648"/>
    </source>
</evidence>
<gene>
    <name evidence="2" type="ORF">HEB94_006878</name>
</gene>
<keyword evidence="1" id="KW-0472">Membrane</keyword>
<comment type="caution">
    <text evidence="2">The sequence shown here is derived from an EMBL/GenBank/DDBJ whole genome shotgun (WGS) entry which is preliminary data.</text>
</comment>
<keyword evidence="1" id="KW-1133">Transmembrane helix</keyword>
<keyword evidence="1" id="KW-0812">Transmembrane</keyword>
<dbReference type="EMBL" id="JADBEM010000001">
    <property type="protein sequence ID" value="MBE1610030.1"/>
    <property type="molecule type" value="Genomic_DNA"/>
</dbReference>
<dbReference type="RefSeq" id="WP_192753468.1">
    <property type="nucleotide sequence ID" value="NZ_BAABJL010000032.1"/>
</dbReference>
<reference evidence="2" key="1">
    <citation type="submission" date="2020-10" db="EMBL/GenBank/DDBJ databases">
        <title>Sequencing the genomes of 1000 actinobacteria strains.</title>
        <authorList>
            <person name="Klenk H.-P."/>
        </authorList>
    </citation>
    <scope>NUCLEOTIDE SEQUENCE</scope>
    <source>
        <strain evidence="2">DSM 45354</strain>
    </source>
</reference>
<evidence type="ECO:0000256" key="1">
    <source>
        <dbReference type="SAM" id="Phobius"/>
    </source>
</evidence>
<proteinExistence type="predicted"/>
<organism evidence="2 3">
    <name type="scientific">Actinopolymorpha pittospori</name>
    <dbReference type="NCBI Taxonomy" id="648752"/>
    <lineage>
        <taxon>Bacteria</taxon>
        <taxon>Bacillati</taxon>
        <taxon>Actinomycetota</taxon>
        <taxon>Actinomycetes</taxon>
        <taxon>Propionibacteriales</taxon>
        <taxon>Actinopolymorphaceae</taxon>
        <taxon>Actinopolymorpha</taxon>
    </lineage>
</organism>
<sequence>MGNVVQVLGIAVVAAIITAVGAVLAELLTLSNWVVSGALQLAGGVLTAIVAVELLPPAAIALPLIRGRPRVLGFP</sequence>
<name>A0A927N7T9_9ACTN</name>
<keyword evidence="3" id="KW-1185">Reference proteome</keyword>
<dbReference type="AlphaFoldDB" id="A0A927N7T9"/>
<dbReference type="Proteomes" id="UP000638648">
    <property type="component" value="Unassembled WGS sequence"/>
</dbReference>
<accession>A0A927N7T9</accession>
<evidence type="ECO:0000313" key="2">
    <source>
        <dbReference type="EMBL" id="MBE1610030.1"/>
    </source>
</evidence>
<feature type="transmembrane region" description="Helical" evidence="1">
    <location>
        <begin position="41"/>
        <end position="65"/>
    </location>
</feature>
<protein>
    <submittedName>
        <fullName evidence="2">Zinc transporter ZupT</fullName>
    </submittedName>
</protein>